<feature type="domain" description="Ion transport" evidence="18">
    <location>
        <begin position="416"/>
        <end position="651"/>
    </location>
</feature>
<evidence type="ECO:0000256" key="13">
    <source>
        <dbReference type="ARBA" id="ARBA00023303"/>
    </source>
</evidence>
<feature type="transmembrane region" description="Helical" evidence="17">
    <location>
        <begin position="485"/>
        <end position="505"/>
    </location>
</feature>
<comment type="similarity">
    <text evidence="14">Belongs to the calcium channel alpha-1 subunit (TC 1.A.1.11) family.</text>
</comment>
<keyword evidence="6 17" id="KW-0812">Transmembrane</keyword>
<keyword evidence="10" id="KW-0406">Ion transport</keyword>
<keyword evidence="13" id="KW-0407">Ion channel</keyword>
<feature type="region of interest" description="Disordered" evidence="16">
    <location>
        <begin position="123"/>
        <end position="151"/>
    </location>
</feature>
<dbReference type="PANTHER" id="PTHR45628:SF7">
    <property type="entry name" value="VOLTAGE-DEPENDENT CALCIUM CHANNEL TYPE A SUBUNIT ALPHA-1"/>
    <property type="match status" value="1"/>
</dbReference>
<feature type="domain" description="Ion transport" evidence="18">
    <location>
        <begin position="1468"/>
        <end position="1711"/>
    </location>
</feature>
<comment type="subcellular location">
    <subcellularLocation>
        <location evidence="1">Cell membrane</location>
        <topology evidence="1">Multi-pass membrane protein</topology>
    </subcellularLocation>
</comment>
<feature type="region of interest" description="Disordered" evidence="16">
    <location>
        <begin position="277"/>
        <end position="312"/>
    </location>
</feature>
<feature type="transmembrane region" description="Helical" evidence="17">
    <location>
        <begin position="236"/>
        <end position="260"/>
    </location>
</feature>
<evidence type="ECO:0000256" key="12">
    <source>
        <dbReference type="ARBA" id="ARBA00023180"/>
    </source>
</evidence>
<feature type="transmembrane region" description="Helical" evidence="17">
    <location>
        <begin position="1210"/>
        <end position="1234"/>
    </location>
</feature>
<feature type="compositionally biased region" description="Basic and acidic residues" evidence="16">
    <location>
        <begin position="29"/>
        <end position="40"/>
    </location>
</feature>
<feature type="transmembrane region" description="Helical" evidence="17">
    <location>
        <begin position="1532"/>
        <end position="1550"/>
    </location>
</feature>
<feature type="domain" description="Ion transport" evidence="18">
    <location>
        <begin position="699"/>
        <end position="923"/>
    </location>
</feature>
<evidence type="ECO:0000256" key="5">
    <source>
        <dbReference type="ARBA" id="ARBA00022673"/>
    </source>
</evidence>
<feature type="transmembrane region" description="Helical" evidence="17">
    <location>
        <begin position="1473"/>
        <end position="1491"/>
    </location>
</feature>
<dbReference type="Gene3D" id="1.10.287.70">
    <property type="match status" value="4"/>
</dbReference>
<dbReference type="OrthoDB" id="416585at2759"/>
<feature type="compositionally biased region" description="Polar residues" evidence="16">
    <location>
        <begin position="45"/>
        <end position="57"/>
    </location>
</feature>
<dbReference type="GO" id="GO:0098703">
    <property type="term" value="P:calcium ion import across plasma membrane"/>
    <property type="evidence" value="ECO:0007669"/>
    <property type="project" value="TreeGrafter"/>
</dbReference>
<evidence type="ECO:0000256" key="14">
    <source>
        <dbReference type="ARBA" id="ARBA00061395"/>
    </source>
</evidence>
<evidence type="ECO:0000256" key="8">
    <source>
        <dbReference type="ARBA" id="ARBA00022882"/>
    </source>
</evidence>
<dbReference type="HOGENOM" id="CLU_000443_1_0_1"/>
<evidence type="ECO:0000256" key="17">
    <source>
        <dbReference type="SAM" id="Phobius"/>
    </source>
</evidence>
<feature type="transmembrane region" description="Helical" evidence="17">
    <location>
        <begin position="425"/>
        <end position="444"/>
    </location>
</feature>
<feature type="compositionally biased region" description="Acidic residues" evidence="16">
    <location>
        <begin position="137"/>
        <end position="151"/>
    </location>
</feature>
<evidence type="ECO:0000256" key="7">
    <source>
        <dbReference type="ARBA" id="ARBA00022837"/>
    </source>
</evidence>
<feature type="compositionally biased region" description="Polar residues" evidence="16">
    <location>
        <begin position="1968"/>
        <end position="1978"/>
    </location>
</feature>
<dbReference type="InterPro" id="IPR050599">
    <property type="entry name" value="VDCC_alpha-1_subunit"/>
</dbReference>
<gene>
    <name evidence="19" type="ORF">CERSUDRAFT_106600</name>
</gene>
<feature type="transmembrane region" description="Helical" evidence="17">
    <location>
        <begin position="1686"/>
        <end position="1712"/>
    </location>
</feature>
<dbReference type="GO" id="GO:0005891">
    <property type="term" value="C:voltage-gated calcium channel complex"/>
    <property type="evidence" value="ECO:0007669"/>
    <property type="project" value="TreeGrafter"/>
</dbReference>
<evidence type="ECO:0000256" key="16">
    <source>
        <dbReference type="SAM" id="MobiDB-lite"/>
    </source>
</evidence>
<dbReference type="PANTHER" id="PTHR45628">
    <property type="entry name" value="VOLTAGE-DEPENDENT CALCIUM CHANNEL TYPE A SUBUNIT ALPHA-1"/>
    <property type="match status" value="1"/>
</dbReference>
<dbReference type="InterPro" id="IPR027359">
    <property type="entry name" value="Volt_channel_dom_sf"/>
</dbReference>
<feature type="transmembrane region" description="Helical" evidence="17">
    <location>
        <begin position="1177"/>
        <end position="1198"/>
    </location>
</feature>
<dbReference type="SUPFAM" id="SSF81324">
    <property type="entry name" value="Voltage-gated potassium channels"/>
    <property type="match status" value="4"/>
</dbReference>
<evidence type="ECO:0000256" key="6">
    <source>
        <dbReference type="ARBA" id="ARBA00022692"/>
    </source>
</evidence>
<keyword evidence="9 17" id="KW-1133">Transmembrane helix</keyword>
<feature type="transmembrane region" description="Helical" evidence="17">
    <location>
        <begin position="586"/>
        <end position="602"/>
    </location>
</feature>
<evidence type="ECO:0000256" key="2">
    <source>
        <dbReference type="ARBA" id="ARBA00022448"/>
    </source>
</evidence>
<feature type="domain" description="Ion transport" evidence="18">
    <location>
        <begin position="1132"/>
        <end position="1419"/>
    </location>
</feature>
<proteinExistence type="inferred from homology"/>
<dbReference type="Gene3D" id="1.20.120.350">
    <property type="entry name" value="Voltage-gated potassium channels. Chain C"/>
    <property type="match status" value="4"/>
</dbReference>
<keyword evidence="11 17" id="KW-0472">Membrane</keyword>
<dbReference type="FunFam" id="1.10.287.70:FF:000093">
    <property type="entry name" value="Calcium channel subunit Cch1"/>
    <property type="match status" value="1"/>
</dbReference>
<dbReference type="STRING" id="914234.M2QG14"/>
<organism evidence="19 20">
    <name type="scientific">Ceriporiopsis subvermispora (strain B)</name>
    <name type="common">White-rot fungus</name>
    <name type="synonym">Gelatoporia subvermispora</name>
    <dbReference type="NCBI Taxonomy" id="914234"/>
    <lineage>
        <taxon>Eukaryota</taxon>
        <taxon>Fungi</taxon>
        <taxon>Dikarya</taxon>
        <taxon>Basidiomycota</taxon>
        <taxon>Agaricomycotina</taxon>
        <taxon>Agaricomycetes</taxon>
        <taxon>Polyporales</taxon>
        <taxon>Gelatoporiaceae</taxon>
        <taxon>Gelatoporia</taxon>
    </lineage>
</organism>
<dbReference type="Proteomes" id="UP000016930">
    <property type="component" value="Unassembled WGS sequence"/>
</dbReference>
<feature type="transmembrane region" description="Helical" evidence="17">
    <location>
        <begin position="1262"/>
        <end position="1287"/>
    </location>
</feature>
<evidence type="ECO:0000313" key="19">
    <source>
        <dbReference type="EMBL" id="EMD35978.1"/>
    </source>
</evidence>
<dbReference type="InterPro" id="IPR005821">
    <property type="entry name" value="Ion_trans_dom"/>
</dbReference>
<feature type="transmembrane region" description="Helical" evidence="17">
    <location>
        <begin position="887"/>
        <end position="913"/>
    </location>
</feature>
<protein>
    <recommendedName>
        <fullName evidence="15">Calcium-channel protein CCH1</fullName>
    </recommendedName>
</protein>
<feature type="transmembrane region" description="Helical" evidence="17">
    <location>
        <begin position="810"/>
        <end position="836"/>
    </location>
</feature>
<feature type="region of interest" description="Disordered" evidence="16">
    <location>
        <begin position="1"/>
        <end position="98"/>
    </location>
</feature>
<sequence length="2039" mass="230507">MAYQGDAGAYTTTQPGQSTTSLISSEYRTFTERMEGHREDDEAGLTSNMSRPGTSQGWGHHGEIDPELSGATPRSRRKSLRYSTSPSPLKKTTNTLKTVSRNLRRASIRVVNFAGFGLDDHVRLDDVDTPATPPEKGEEEDEELEDKVEGDEALPDLTKTLPIRGRTLACLGPSSPVRLAMYRFLVYPWTEPLILVLIIVNAVVLTLQASRSTALPADGSELPPQIKGYFHAWEDYVLFALFCFFTLEAFARICVSGFLLDPEIPVSTLWTSFSSAPDPLAPPPPTADASASLSRHGSLGHAHTHSERGRGPTMQQRVEWFQQALTRPFALPHHFALSREPAAGTRETPSRRRSDTVQSRTPMMEKAQQVHAHMRNPSHPTFLSKALRSDNPEDVLSLPFRLSVTNAQGQTQRNIPYMRHSWSRIDFVAIVGFWISFFLATAGVERGTYHIGIFRALSVLRTARLLAITSGTTTIMRSLKTARPLLASVAYFVLFAMILFSIIGIQSFSGSFRRTCHLNPTLGEGDINLDSQFCGAYIDPDTLQEVGYLTPQGNHGTVKGYVCPLGQICKENSLNPDNNIESFDEIYYAALQVVIVASANGWSPLMYQMMDSEFFVSCFFFIGCIVVLNFWLINLFVAVITNTFSAIRKDTKKSAFGAAPLGPNMLERSEEGWEMVDGRRRGHNRIKEIYENIRWCWVALALASLVLQATRNVDVGPVHASILDKGELALTFVFDLEIIIRIVAHLPDWRSFFYRGQNVLDLVLAIGSSIIQIPAIHKSQVYPWLTIFQLARFYRVILEIPRMKPLLLAVFGNMYGLANMSLFLILINFIAALVAVQLLRGDVDKGNFIDFGQIFNSFLAVYQVFSSENWTDVLYGAAEPEIPLRQAVIVILFIAGWMFFANFIVLQMFIAVINENFDVAEESKRSKQADHYWQSHRAAKTRAPWVRRLNPYRWFKAQPKAVAVDQLPSNLVLPMQKTLIQDYTFPRKDFFTAEDVAARRNLPRQNTATSSLRKLQRLFTGDPDANDVPLATFKHNRRESVVPADVIDEETERHLEVLAALNTETNEAEDVTDILHERRAQKADFMQNHPTYDKPFWILSQKNPLRRLCQKLVVPAGGERIRGTPHSPVAHTIFQLILLLTVIAGIVVESIATPIYRRNYYAQHGLIRDSWFDIAEGAFCITLIVEFLIKIIADGFLFTPNAYVRSIWNVLDFCILCGVFVNVTTGLVFVGGLSRVTRSLKALRALRLITLIEKMRSTFESLIISGVTRILDAALLAILYMIPYAVWGLNIFAGLMNECNDDSDIVNGISDCVNEYNNTLYGDSFGYLVPRVWDNPSPSTTFSFDSFKASLLILFEIVSLEGWVDVMSVATSITGAGLQPQTNAAQFNSFFFLIYNLLGGVVILTLFVSIIIGNFTSKTGSALLTQPQREWIDLQKLIKRQRPSKRPKHRPTWPIRAWCYDRAVHKHGWWHRLMTALFTLHIIALMSQAFADQDVLETLRNDFFIFITVIYSFDTLIRLYGLGWTSYSANGWNLFDVIVAGGSLLTTLIVRFHSSGFAIEQLQKLFITSIALKLVQRMNNLNKLFKTAVASLPVILSLLSLWLILFVFFAILFVEVFSMTKWNTAETRNENYSTMPKALVMLAFMTTGEGWNQYMHDFALVYPRCTTIPSGDSDCGSVGWAFTLFIAWNLLSMYIFVNLFTGVVVESFYYVFQMTGGSKSITREEMRSFKKVWAEFANPKTGYLERDKFVRFFGRLSGIFEVKIYSAEFSVPNIMARCKAGDKDESFWTRRIIDGFDLDRLNDSLDRIDRDAIKKRKNLYNRLYHEARISCEPGKGISFTNMLLLLAHHKLIDDREALVLKDLVVRNETNKLVTDLVDFDRVQSLLLMISHRRRYLARKEQDRLRQMGHSDIPAIVVETSPTTPPMLSPPLMTRDITSPEHDAIRRFSELDSPTQLHGIQLSFDHSFATDTPSRPSLQRSKRTSDLSTLSLDTAMRTSMDVSWANPRSAGTDDDHSDIFAVQNSIWNDMMVEAAQEEDA</sequence>
<evidence type="ECO:0000256" key="3">
    <source>
        <dbReference type="ARBA" id="ARBA00022475"/>
    </source>
</evidence>
<evidence type="ECO:0000259" key="18">
    <source>
        <dbReference type="Pfam" id="PF00520"/>
    </source>
</evidence>
<feature type="transmembrane region" description="Helical" evidence="17">
    <location>
        <begin position="184"/>
        <end position="207"/>
    </location>
</feature>
<dbReference type="GO" id="GO:0008331">
    <property type="term" value="F:high voltage-gated calcium channel activity"/>
    <property type="evidence" value="ECO:0007669"/>
    <property type="project" value="TreeGrafter"/>
</dbReference>
<evidence type="ECO:0000256" key="4">
    <source>
        <dbReference type="ARBA" id="ARBA00022568"/>
    </source>
</evidence>
<keyword evidence="20" id="KW-1185">Reference proteome</keyword>
<keyword evidence="8" id="KW-0851">Voltage-gated channel</keyword>
<evidence type="ECO:0000256" key="9">
    <source>
        <dbReference type="ARBA" id="ARBA00022989"/>
    </source>
</evidence>
<keyword evidence="12" id="KW-0325">Glycoprotein</keyword>
<name>M2QG14_CERS8</name>
<keyword evidence="4" id="KW-0109">Calcium transport</keyword>
<keyword evidence="7" id="KW-0106">Calcium</keyword>
<keyword evidence="3" id="KW-1003">Cell membrane</keyword>
<feature type="transmembrane region" description="Helical" evidence="17">
    <location>
        <begin position="1503"/>
        <end position="1520"/>
    </location>
</feature>
<keyword evidence="5" id="KW-0107">Calcium channel</keyword>
<feature type="transmembrane region" description="Helical" evidence="17">
    <location>
        <begin position="1587"/>
        <end position="1614"/>
    </location>
</feature>
<reference evidence="19 20" key="1">
    <citation type="journal article" date="2012" name="Proc. Natl. Acad. Sci. U.S.A.">
        <title>Comparative genomics of Ceriporiopsis subvermispora and Phanerochaete chrysosporium provide insight into selective ligninolysis.</title>
        <authorList>
            <person name="Fernandez-Fueyo E."/>
            <person name="Ruiz-Duenas F.J."/>
            <person name="Ferreira P."/>
            <person name="Floudas D."/>
            <person name="Hibbett D.S."/>
            <person name="Canessa P."/>
            <person name="Larrondo L.F."/>
            <person name="James T.Y."/>
            <person name="Seelenfreund D."/>
            <person name="Lobos S."/>
            <person name="Polanco R."/>
            <person name="Tello M."/>
            <person name="Honda Y."/>
            <person name="Watanabe T."/>
            <person name="Watanabe T."/>
            <person name="Ryu J.S."/>
            <person name="Kubicek C.P."/>
            <person name="Schmoll M."/>
            <person name="Gaskell J."/>
            <person name="Hammel K.E."/>
            <person name="St John F.J."/>
            <person name="Vanden Wymelenberg A."/>
            <person name="Sabat G."/>
            <person name="Splinter BonDurant S."/>
            <person name="Syed K."/>
            <person name="Yadav J.S."/>
            <person name="Doddapaneni H."/>
            <person name="Subramanian V."/>
            <person name="Lavin J.L."/>
            <person name="Oguiza J.A."/>
            <person name="Perez G."/>
            <person name="Pisabarro A.G."/>
            <person name="Ramirez L."/>
            <person name="Santoyo F."/>
            <person name="Master E."/>
            <person name="Coutinho P.M."/>
            <person name="Henrissat B."/>
            <person name="Lombard V."/>
            <person name="Magnuson J.K."/>
            <person name="Kuees U."/>
            <person name="Hori C."/>
            <person name="Igarashi K."/>
            <person name="Samejima M."/>
            <person name="Held B.W."/>
            <person name="Barry K.W."/>
            <person name="LaButti K.M."/>
            <person name="Lapidus A."/>
            <person name="Lindquist E.A."/>
            <person name="Lucas S.M."/>
            <person name="Riley R."/>
            <person name="Salamov A.A."/>
            <person name="Hoffmeister D."/>
            <person name="Schwenk D."/>
            <person name="Hadar Y."/>
            <person name="Yarden O."/>
            <person name="de Vries R.P."/>
            <person name="Wiebenga A."/>
            <person name="Stenlid J."/>
            <person name="Eastwood D."/>
            <person name="Grigoriev I.V."/>
            <person name="Berka R.M."/>
            <person name="Blanchette R.A."/>
            <person name="Kersten P."/>
            <person name="Martinez A.T."/>
            <person name="Vicuna R."/>
            <person name="Cullen D."/>
        </authorList>
    </citation>
    <scope>NUCLEOTIDE SEQUENCE [LARGE SCALE GENOMIC DNA]</scope>
    <source>
        <strain evidence="19 20">B</strain>
    </source>
</reference>
<dbReference type="Pfam" id="PF00520">
    <property type="entry name" value="Ion_trans"/>
    <property type="match status" value="4"/>
</dbReference>
<evidence type="ECO:0000256" key="10">
    <source>
        <dbReference type="ARBA" id="ARBA00023065"/>
    </source>
</evidence>
<evidence type="ECO:0000256" key="15">
    <source>
        <dbReference type="ARBA" id="ARBA00067459"/>
    </source>
</evidence>
<feature type="region of interest" description="Disordered" evidence="16">
    <location>
        <begin position="340"/>
        <end position="361"/>
    </location>
</feature>
<feature type="transmembrane region" description="Helical" evidence="17">
    <location>
        <begin position="1133"/>
        <end position="1156"/>
    </location>
</feature>
<feature type="compositionally biased region" description="Polar residues" evidence="16">
    <location>
        <begin position="10"/>
        <end position="28"/>
    </location>
</feature>
<feature type="transmembrane region" description="Helical" evidence="17">
    <location>
        <begin position="614"/>
        <end position="640"/>
    </location>
</feature>
<evidence type="ECO:0000256" key="11">
    <source>
        <dbReference type="ARBA" id="ARBA00023136"/>
    </source>
</evidence>
<accession>M2QG14</accession>
<evidence type="ECO:0000256" key="1">
    <source>
        <dbReference type="ARBA" id="ARBA00004651"/>
    </source>
</evidence>
<evidence type="ECO:0000313" key="20">
    <source>
        <dbReference type="Proteomes" id="UP000016930"/>
    </source>
</evidence>
<feature type="compositionally biased region" description="Polar residues" evidence="16">
    <location>
        <begin position="81"/>
        <end position="98"/>
    </location>
</feature>
<feature type="transmembrane region" description="Helical" evidence="17">
    <location>
        <begin position="758"/>
        <end position="775"/>
    </location>
</feature>
<feature type="region of interest" description="Disordered" evidence="16">
    <location>
        <begin position="1965"/>
        <end position="1990"/>
    </location>
</feature>
<feature type="transmembrane region" description="Helical" evidence="17">
    <location>
        <begin position="1390"/>
        <end position="1412"/>
    </location>
</feature>
<keyword evidence="2" id="KW-0813">Transport</keyword>
<dbReference type="EMBL" id="KB445799">
    <property type="protein sequence ID" value="EMD35978.1"/>
    <property type="molecule type" value="Genomic_DNA"/>
</dbReference>